<dbReference type="Pfam" id="PF01396">
    <property type="entry name" value="Zn_ribbon_Top1"/>
    <property type="match status" value="1"/>
</dbReference>
<dbReference type="GO" id="GO:0005694">
    <property type="term" value="C:chromosome"/>
    <property type="evidence" value="ECO:0007669"/>
    <property type="project" value="InterPro"/>
</dbReference>
<evidence type="ECO:0000313" key="3">
    <source>
        <dbReference type="EMBL" id="MCB8561946.1"/>
    </source>
</evidence>
<keyword evidence="1" id="KW-1133">Transmembrane helix</keyword>
<dbReference type="Proteomes" id="UP001197827">
    <property type="component" value="Unassembled WGS sequence"/>
</dbReference>
<dbReference type="RefSeq" id="WP_118487600.1">
    <property type="nucleotide sequence ID" value="NZ_JAJDKQ010000014.1"/>
</dbReference>
<sequence>MEVIIMYSIGLIVISFIIAVTKSKLKGKAGEVTVNHLLKKLNSNEYIIINDFLLHNEGNKKTTQIDHAVISLYGIFSIETKNYKGQIYGNTYSKQWTQNIYGKKYCFMNPIRQNYAHVKSIESFLCKYGYDNIPVYSIIAFPGGATLKLKLKDENVVKWAEVVKTIKKLSKEKYLTKNEIRNISKLLNNQKNNILDNRKHISQIKEVKRKQENINHNICPRCVSQLVIRNGKYGQFIGCSNYPKCKFTAKIDI</sequence>
<feature type="domain" description="NERD" evidence="2">
    <location>
        <begin position="26"/>
        <end position="144"/>
    </location>
</feature>
<dbReference type="EMBL" id="JAJDKQ010000014">
    <property type="protein sequence ID" value="MCB8561946.1"/>
    <property type="molecule type" value="Genomic_DNA"/>
</dbReference>
<dbReference type="Pfam" id="PF08378">
    <property type="entry name" value="NERD"/>
    <property type="match status" value="1"/>
</dbReference>
<dbReference type="GO" id="GO:0003677">
    <property type="term" value="F:DNA binding"/>
    <property type="evidence" value="ECO:0007669"/>
    <property type="project" value="InterPro"/>
</dbReference>
<comment type="caution">
    <text evidence="3">The sequence shown here is derived from an EMBL/GenBank/DDBJ whole genome shotgun (WGS) entry which is preliminary data.</text>
</comment>
<evidence type="ECO:0000256" key="1">
    <source>
        <dbReference type="SAM" id="Phobius"/>
    </source>
</evidence>
<protein>
    <submittedName>
        <fullName evidence="3">NERD domain-containing protein</fullName>
    </submittedName>
</protein>
<accession>A0AAW4VJH0</accession>
<dbReference type="GO" id="GO:0006265">
    <property type="term" value="P:DNA topological change"/>
    <property type="evidence" value="ECO:0007669"/>
    <property type="project" value="InterPro"/>
</dbReference>
<keyword evidence="1" id="KW-0812">Transmembrane</keyword>
<dbReference type="InterPro" id="IPR013498">
    <property type="entry name" value="Topo_IA_Znf"/>
</dbReference>
<dbReference type="Gene3D" id="3.30.65.10">
    <property type="entry name" value="Bacterial Topoisomerase I, domain 1"/>
    <property type="match status" value="1"/>
</dbReference>
<name>A0AAW4VJH0_9FIRM</name>
<reference evidence="3" key="1">
    <citation type="submission" date="2021-10" db="EMBL/GenBank/DDBJ databases">
        <title>Collection of gut derived symbiotic bacterial strains cultured from healthy donors.</title>
        <authorList>
            <person name="Lin H."/>
            <person name="Littmann E."/>
            <person name="Kohout C."/>
            <person name="Pamer E.G."/>
        </authorList>
    </citation>
    <scope>NUCLEOTIDE SEQUENCE</scope>
    <source>
        <strain evidence="3">DFI.5.2</strain>
    </source>
</reference>
<dbReference type="GO" id="GO:0003916">
    <property type="term" value="F:DNA topoisomerase activity"/>
    <property type="evidence" value="ECO:0007669"/>
    <property type="project" value="InterPro"/>
</dbReference>
<organism evidence="3 4">
    <name type="scientific">Faecalibacillus intestinalis</name>
    <dbReference type="NCBI Taxonomy" id="1982626"/>
    <lineage>
        <taxon>Bacteria</taxon>
        <taxon>Bacillati</taxon>
        <taxon>Bacillota</taxon>
        <taxon>Erysipelotrichia</taxon>
        <taxon>Erysipelotrichales</taxon>
        <taxon>Coprobacillaceae</taxon>
        <taxon>Faecalibacillus</taxon>
    </lineage>
</organism>
<dbReference type="AlphaFoldDB" id="A0AAW4VJH0"/>
<proteinExistence type="predicted"/>
<dbReference type="PROSITE" id="PS50965">
    <property type="entry name" value="NERD"/>
    <property type="match status" value="1"/>
</dbReference>
<dbReference type="SUPFAM" id="SSF57783">
    <property type="entry name" value="Zinc beta-ribbon"/>
    <property type="match status" value="1"/>
</dbReference>
<gene>
    <name evidence="3" type="ORF">LJD74_08005</name>
</gene>
<dbReference type="InterPro" id="IPR011528">
    <property type="entry name" value="NERD"/>
</dbReference>
<evidence type="ECO:0000259" key="2">
    <source>
        <dbReference type="PROSITE" id="PS50965"/>
    </source>
</evidence>
<evidence type="ECO:0000313" key="4">
    <source>
        <dbReference type="Proteomes" id="UP001197827"/>
    </source>
</evidence>
<feature type="transmembrane region" description="Helical" evidence="1">
    <location>
        <begin position="6"/>
        <end position="21"/>
    </location>
</feature>
<keyword evidence="1" id="KW-0472">Membrane</keyword>